<dbReference type="EMBL" id="BAAALF010000234">
    <property type="protein sequence ID" value="GAA1272977.1"/>
    <property type="molecule type" value="Genomic_DNA"/>
</dbReference>
<dbReference type="Pfam" id="PF04978">
    <property type="entry name" value="MST"/>
    <property type="match status" value="1"/>
</dbReference>
<proteinExistence type="predicted"/>
<dbReference type="InterPro" id="IPR034660">
    <property type="entry name" value="DinB/YfiT-like"/>
</dbReference>
<reference evidence="3" key="1">
    <citation type="journal article" date="2019" name="Int. J. Syst. Evol. Microbiol.">
        <title>The Global Catalogue of Microorganisms (GCM) 10K type strain sequencing project: providing services to taxonomists for standard genome sequencing and annotation.</title>
        <authorList>
            <consortium name="The Broad Institute Genomics Platform"/>
            <consortium name="The Broad Institute Genome Sequencing Center for Infectious Disease"/>
            <person name="Wu L."/>
            <person name="Ma J."/>
        </authorList>
    </citation>
    <scope>NUCLEOTIDE SEQUENCE [LARGE SCALE GENOMIC DNA]</scope>
    <source>
        <strain evidence="3">JCM 13004</strain>
    </source>
</reference>
<name>A0ABP4HNR3_9ACTN</name>
<evidence type="ECO:0000313" key="2">
    <source>
        <dbReference type="EMBL" id="GAA1272977.1"/>
    </source>
</evidence>
<evidence type="ECO:0000313" key="3">
    <source>
        <dbReference type="Proteomes" id="UP001500037"/>
    </source>
</evidence>
<dbReference type="InterPro" id="IPR007061">
    <property type="entry name" value="MST-like"/>
</dbReference>
<accession>A0ABP4HNR3</accession>
<organism evidence="2 3">
    <name type="scientific">Kitasatospora nipponensis</name>
    <dbReference type="NCBI Taxonomy" id="258049"/>
    <lineage>
        <taxon>Bacteria</taxon>
        <taxon>Bacillati</taxon>
        <taxon>Actinomycetota</taxon>
        <taxon>Actinomycetes</taxon>
        <taxon>Kitasatosporales</taxon>
        <taxon>Streptomycetaceae</taxon>
        <taxon>Kitasatospora</taxon>
    </lineage>
</organism>
<comment type="caution">
    <text evidence="2">The sequence shown here is derived from an EMBL/GenBank/DDBJ whole genome shotgun (WGS) entry which is preliminary data.</text>
</comment>
<sequence length="215" mass="24119">MSSDQRIGPPNAGSERETLRTFLDFHRATLAMKCEGLTDEELRRASMPPSTLSLLGLVRHMAEVERAWFRRAFEDHDAPMVWSDKIDFQAAYDASDSTRAEAFAAWEAEVETSRRIEREADSLDLLGYQPRWEEEVSLRMVMVHVLLEYGRHNGHADFLREGVDGTVGATSRPPSGAGRPVRPARCPRSSPQDTDLVATSPHARSPRHAGDRPPQ</sequence>
<evidence type="ECO:0000256" key="1">
    <source>
        <dbReference type="SAM" id="MobiDB-lite"/>
    </source>
</evidence>
<feature type="region of interest" description="Disordered" evidence="1">
    <location>
        <begin position="164"/>
        <end position="215"/>
    </location>
</feature>
<gene>
    <name evidence="2" type="ORF">GCM10009665_71100</name>
</gene>
<dbReference type="Gene3D" id="1.20.120.450">
    <property type="entry name" value="dinb family like domain"/>
    <property type="match status" value="1"/>
</dbReference>
<dbReference type="Proteomes" id="UP001500037">
    <property type="component" value="Unassembled WGS sequence"/>
</dbReference>
<protein>
    <submittedName>
        <fullName evidence="2">DinB family protein</fullName>
    </submittedName>
</protein>
<dbReference type="SUPFAM" id="SSF109854">
    <property type="entry name" value="DinB/YfiT-like putative metalloenzymes"/>
    <property type="match status" value="1"/>
</dbReference>
<keyword evidence="3" id="KW-1185">Reference proteome</keyword>